<proteinExistence type="predicted"/>
<organism evidence="2">
    <name type="scientific">uncultured Thermomicrobiales bacterium</name>
    <dbReference type="NCBI Taxonomy" id="1645740"/>
    <lineage>
        <taxon>Bacteria</taxon>
        <taxon>Pseudomonadati</taxon>
        <taxon>Thermomicrobiota</taxon>
        <taxon>Thermomicrobia</taxon>
        <taxon>Thermomicrobiales</taxon>
        <taxon>environmental samples</taxon>
    </lineage>
</organism>
<evidence type="ECO:0000256" key="1">
    <source>
        <dbReference type="SAM" id="MobiDB-lite"/>
    </source>
</evidence>
<reference evidence="2" key="1">
    <citation type="submission" date="2020-02" db="EMBL/GenBank/DDBJ databases">
        <authorList>
            <person name="Meier V. D."/>
        </authorList>
    </citation>
    <scope>NUCLEOTIDE SEQUENCE</scope>
    <source>
        <strain evidence="2">AVDCRST_MAG59</strain>
    </source>
</reference>
<protein>
    <submittedName>
        <fullName evidence="2">Uncharacterized protein</fullName>
    </submittedName>
</protein>
<feature type="compositionally biased region" description="Basic and acidic residues" evidence="1">
    <location>
        <begin position="1"/>
        <end position="11"/>
    </location>
</feature>
<dbReference type="AlphaFoldDB" id="A0A6J4UAN3"/>
<name>A0A6J4UAN3_9BACT</name>
<accession>A0A6J4UAN3</accession>
<feature type="region of interest" description="Disordered" evidence="1">
    <location>
        <begin position="1"/>
        <end position="57"/>
    </location>
</feature>
<gene>
    <name evidence="2" type="ORF">AVDCRST_MAG59-972</name>
</gene>
<evidence type="ECO:0000313" key="2">
    <source>
        <dbReference type="EMBL" id="CAA9542624.1"/>
    </source>
</evidence>
<feature type="compositionally biased region" description="Polar residues" evidence="1">
    <location>
        <begin position="33"/>
        <end position="48"/>
    </location>
</feature>
<dbReference type="EMBL" id="CADCWF010000055">
    <property type="protein sequence ID" value="CAA9542624.1"/>
    <property type="molecule type" value="Genomic_DNA"/>
</dbReference>
<sequence>MGESGAGHDLRLNPGDLRANDRNGGAPRRCSWSRGSSQQEESKTTSPRRQLDGKARGPGGYVAVIRIVDIVDLKL</sequence>